<comment type="caution">
    <text evidence="8">The sequence shown here is derived from an EMBL/GenBank/DDBJ whole genome shotgun (WGS) entry which is preliminary data.</text>
</comment>
<evidence type="ECO:0000256" key="6">
    <source>
        <dbReference type="RuleBase" id="RU003943"/>
    </source>
</evidence>
<dbReference type="InterPro" id="IPR037294">
    <property type="entry name" value="ABC_BtuC-like"/>
</dbReference>
<sequence length="262" mass="27284">MFEYDFMVNAFAASGVVAVLAGIVGYFLVMRGQTFAGHALSHVGFTGATGAVLIGVSPLWGLIGFTVLAGIGMGALGERLAGRDLAIGMILSLSLGFGLLFLHFYTAYATQVTALLFGNVLGVSRETLAVLVVLGLICVIALAAMGRPLLFATLQPELAEAKGVSLRGVSILFLVIVSVAVAECAQIVGVLLVFTLMVGPAAAAQNMTTRLSAGIACAAILALAEAWFGITFAYYTDWPSSFWITLLSALAYGVSLPFRRAH</sequence>
<dbReference type="GO" id="GO:0055085">
    <property type="term" value="P:transmembrane transport"/>
    <property type="evidence" value="ECO:0007669"/>
    <property type="project" value="InterPro"/>
</dbReference>
<feature type="transmembrane region" description="Helical" evidence="7">
    <location>
        <begin position="85"/>
        <end position="108"/>
    </location>
</feature>
<feature type="transmembrane region" description="Helical" evidence="7">
    <location>
        <begin position="6"/>
        <end position="29"/>
    </location>
</feature>
<dbReference type="PANTHER" id="PTHR30477">
    <property type="entry name" value="ABC-TRANSPORTER METAL-BINDING PROTEIN"/>
    <property type="match status" value="1"/>
</dbReference>
<comment type="subcellular location">
    <subcellularLocation>
        <location evidence="6">Cell membrane</location>
        <topology evidence="6">Multi-pass membrane protein</topology>
    </subcellularLocation>
    <subcellularLocation>
        <location evidence="1">Membrane</location>
        <topology evidence="1">Multi-pass membrane protein</topology>
    </subcellularLocation>
</comment>
<protein>
    <submittedName>
        <fullName evidence="8">Metal ABC transporter permease</fullName>
    </submittedName>
</protein>
<evidence type="ECO:0000256" key="3">
    <source>
        <dbReference type="ARBA" id="ARBA00022692"/>
    </source>
</evidence>
<proteinExistence type="inferred from homology"/>
<name>A0A494YE76_9BURK</name>
<evidence type="ECO:0000256" key="4">
    <source>
        <dbReference type="ARBA" id="ARBA00022989"/>
    </source>
</evidence>
<keyword evidence="9" id="KW-1185">Reference proteome</keyword>
<dbReference type="OrthoDB" id="2375762at2"/>
<dbReference type="RefSeq" id="WP_121083498.1">
    <property type="nucleotide sequence ID" value="NZ_RBZU01000001.1"/>
</dbReference>
<dbReference type="Proteomes" id="UP000270342">
    <property type="component" value="Unassembled WGS sequence"/>
</dbReference>
<feature type="transmembrane region" description="Helical" evidence="7">
    <location>
        <begin position="241"/>
        <end position="258"/>
    </location>
</feature>
<gene>
    <name evidence="8" type="ORF">D7S86_03645</name>
</gene>
<feature type="transmembrane region" description="Helical" evidence="7">
    <location>
        <begin position="211"/>
        <end position="235"/>
    </location>
</feature>
<dbReference type="InterPro" id="IPR001626">
    <property type="entry name" value="ABC_TroCD"/>
</dbReference>
<dbReference type="Pfam" id="PF00950">
    <property type="entry name" value="ABC-3"/>
    <property type="match status" value="1"/>
</dbReference>
<evidence type="ECO:0000256" key="2">
    <source>
        <dbReference type="ARBA" id="ARBA00008034"/>
    </source>
</evidence>
<dbReference type="SUPFAM" id="SSF81345">
    <property type="entry name" value="ABC transporter involved in vitamin B12 uptake, BtuC"/>
    <property type="match status" value="1"/>
</dbReference>
<accession>A0A494YE76</accession>
<keyword evidence="4 7" id="KW-1133">Transmembrane helix</keyword>
<evidence type="ECO:0000313" key="8">
    <source>
        <dbReference type="EMBL" id="RKP59018.1"/>
    </source>
</evidence>
<keyword evidence="3 6" id="KW-0812">Transmembrane</keyword>
<evidence type="ECO:0000256" key="5">
    <source>
        <dbReference type="ARBA" id="ARBA00023136"/>
    </source>
</evidence>
<comment type="similarity">
    <text evidence="2 6">Belongs to the ABC-3 integral membrane protein family.</text>
</comment>
<dbReference type="AlphaFoldDB" id="A0A494YE76"/>
<evidence type="ECO:0000256" key="7">
    <source>
        <dbReference type="SAM" id="Phobius"/>
    </source>
</evidence>
<dbReference type="GO" id="GO:0043190">
    <property type="term" value="C:ATP-binding cassette (ABC) transporter complex"/>
    <property type="evidence" value="ECO:0007669"/>
    <property type="project" value="InterPro"/>
</dbReference>
<feature type="transmembrane region" description="Helical" evidence="7">
    <location>
        <begin position="171"/>
        <end position="199"/>
    </location>
</feature>
<dbReference type="EMBL" id="RBZU01000001">
    <property type="protein sequence ID" value="RKP59018.1"/>
    <property type="molecule type" value="Genomic_DNA"/>
</dbReference>
<keyword evidence="6" id="KW-0813">Transport</keyword>
<dbReference type="PANTHER" id="PTHR30477:SF0">
    <property type="entry name" value="METAL TRANSPORT SYSTEM MEMBRANE PROTEIN TM_0125-RELATED"/>
    <property type="match status" value="1"/>
</dbReference>
<keyword evidence="5 7" id="KW-0472">Membrane</keyword>
<evidence type="ECO:0000256" key="1">
    <source>
        <dbReference type="ARBA" id="ARBA00004141"/>
    </source>
</evidence>
<feature type="transmembrane region" description="Helical" evidence="7">
    <location>
        <begin position="50"/>
        <end position="73"/>
    </location>
</feature>
<dbReference type="Gene3D" id="1.10.3470.10">
    <property type="entry name" value="ABC transporter involved in vitamin B12 uptake, BtuC"/>
    <property type="match status" value="1"/>
</dbReference>
<organism evidence="8 9">
    <name type="scientific">Pararobbsia silviterrae</name>
    <dbReference type="NCBI Taxonomy" id="1792498"/>
    <lineage>
        <taxon>Bacteria</taxon>
        <taxon>Pseudomonadati</taxon>
        <taxon>Pseudomonadota</taxon>
        <taxon>Betaproteobacteria</taxon>
        <taxon>Burkholderiales</taxon>
        <taxon>Burkholderiaceae</taxon>
        <taxon>Pararobbsia</taxon>
    </lineage>
</organism>
<feature type="transmembrane region" description="Helical" evidence="7">
    <location>
        <begin position="128"/>
        <end position="151"/>
    </location>
</feature>
<evidence type="ECO:0000313" key="9">
    <source>
        <dbReference type="Proteomes" id="UP000270342"/>
    </source>
</evidence>
<reference evidence="8 9" key="1">
    <citation type="submission" date="2018-10" db="EMBL/GenBank/DDBJ databases">
        <title>Robbsia sp. DHC34, isolated from soil.</title>
        <authorList>
            <person name="Gao Z.-H."/>
            <person name="Qiu L.-H."/>
        </authorList>
    </citation>
    <scope>NUCLEOTIDE SEQUENCE [LARGE SCALE GENOMIC DNA]</scope>
    <source>
        <strain evidence="8 9">DHC34</strain>
    </source>
</reference>